<keyword evidence="5" id="KW-0804">Transcription</keyword>
<organism evidence="10 11">
    <name type="scientific">Lolium multiflorum</name>
    <name type="common">Italian ryegrass</name>
    <name type="synonym">Lolium perenne subsp. multiflorum</name>
    <dbReference type="NCBI Taxonomy" id="4521"/>
    <lineage>
        <taxon>Eukaryota</taxon>
        <taxon>Viridiplantae</taxon>
        <taxon>Streptophyta</taxon>
        <taxon>Embryophyta</taxon>
        <taxon>Tracheophyta</taxon>
        <taxon>Spermatophyta</taxon>
        <taxon>Magnoliopsida</taxon>
        <taxon>Liliopsida</taxon>
        <taxon>Poales</taxon>
        <taxon>Poaceae</taxon>
        <taxon>BOP clade</taxon>
        <taxon>Pooideae</taxon>
        <taxon>Poodae</taxon>
        <taxon>Poeae</taxon>
        <taxon>Poeae Chloroplast Group 2 (Poeae type)</taxon>
        <taxon>Loliodinae</taxon>
        <taxon>Loliinae</taxon>
        <taxon>Lolium</taxon>
    </lineage>
</organism>
<reference evidence="10" key="1">
    <citation type="submission" date="2023-07" db="EMBL/GenBank/DDBJ databases">
        <title>A chromosome-level genome assembly of Lolium multiflorum.</title>
        <authorList>
            <person name="Chen Y."/>
            <person name="Copetti D."/>
            <person name="Kolliker R."/>
            <person name="Studer B."/>
        </authorList>
    </citation>
    <scope>NUCLEOTIDE SEQUENCE</scope>
    <source>
        <strain evidence="10">02402/16</strain>
        <tissue evidence="10">Leaf</tissue>
    </source>
</reference>
<comment type="subcellular location">
    <subcellularLocation>
        <location evidence="1">Nucleus</location>
    </subcellularLocation>
</comment>
<gene>
    <name evidence="10" type="ORF">QYE76_026784</name>
</gene>
<sequence length="136" mass="15486">MSEDEAQLSLSGFSSLFSISTTTPHPHHHHHHDLPPPSLSLSIGTGGEEHEEDQVVSSGQGTTARVRMMKNRESALRSRARKRAYVQELEKEVRRLADDNLRLKRQFKQLKTEMAALVQQQQTNGSPHRRTSYTQF</sequence>
<evidence type="ECO:0000256" key="7">
    <source>
        <dbReference type="SAM" id="Coils"/>
    </source>
</evidence>
<evidence type="ECO:0000256" key="2">
    <source>
        <dbReference type="ARBA" id="ARBA00022682"/>
    </source>
</evidence>
<evidence type="ECO:0000313" key="10">
    <source>
        <dbReference type="EMBL" id="KAK1621267.1"/>
    </source>
</evidence>
<feature type="domain" description="BZIP" evidence="9">
    <location>
        <begin position="67"/>
        <end position="117"/>
    </location>
</feature>
<name>A0AAD8RJ97_LOLMU</name>
<feature type="coiled-coil region" evidence="7">
    <location>
        <begin position="79"/>
        <end position="120"/>
    </location>
</feature>
<dbReference type="GO" id="GO:0045893">
    <property type="term" value="P:positive regulation of DNA-templated transcription"/>
    <property type="evidence" value="ECO:0007669"/>
    <property type="project" value="InterPro"/>
</dbReference>
<dbReference type="Pfam" id="PF00170">
    <property type="entry name" value="bZIP_1"/>
    <property type="match status" value="1"/>
</dbReference>
<evidence type="ECO:0000256" key="1">
    <source>
        <dbReference type="ARBA" id="ARBA00004123"/>
    </source>
</evidence>
<dbReference type="EMBL" id="JAUUTY010000006">
    <property type="protein sequence ID" value="KAK1621267.1"/>
    <property type="molecule type" value="Genomic_DNA"/>
</dbReference>
<accession>A0AAD8RJ97</accession>
<dbReference type="CDD" id="cd14707">
    <property type="entry name" value="bZIP_plant_BZIP46"/>
    <property type="match status" value="1"/>
</dbReference>
<dbReference type="InterPro" id="IPR046347">
    <property type="entry name" value="bZIP_sf"/>
</dbReference>
<evidence type="ECO:0000256" key="6">
    <source>
        <dbReference type="ARBA" id="ARBA00023242"/>
    </source>
</evidence>
<comment type="caution">
    <text evidence="10">The sequence shown here is derived from an EMBL/GenBank/DDBJ whole genome shotgun (WGS) entry which is preliminary data.</text>
</comment>
<keyword evidence="2" id="KW-0938">Abscisic acid signaling pathway</keyword>
<dbReference type="PANTHER" id="PTHR22952:SF388">
    <property type="entry name" value="OS02G0833600 PROTEIN"/>
    <property type="match status" value="1"/>
</dbReference>
<evidence type="ECO:0000256" key="4">
    <source>
        <dbReference type="ARBA" id="ARBA00023125"/>
    </source>
</evidence>
<dbReference type="Gene3D" id="1.20.5.170">
    <property type="match status" value="1"/>
</dbReference>
<evidence type="ECO:0000313" key="11">
    <source>
        <dbReference type="Proteomes" id="UP001231189"/>
    </source>
</evidence>
<keyword evidence="3" id="KW-0805">Transcription regulation</keyword>
<dbReference type="FunFam" id="1.20.5.170:FF:000096">
    <property type="entry name" value="BZIP transcription factor bZIP46"/>
    <property type="match status" value="1"/>
</dbReference>
<keyword evidence="6" id="KW-0539">Nucleus</keyword>
<evidence type="ECO:0000256" key="8">
    <source>
        <dbReference type="SAM" id="MobiDB-lite"/>
    </source>
</evidence>
<keyword evidence="11" id="KW-1185">Reference proteome</keyword>
<keyword evidence="4" id="KW-0238">DNA-binding</keyword>
<evidence type="ECO:0000256" key="3">
    <source>
        <dbReference type="ARBA" id="ARBA00023015"/>
    </source>
</evidence>
<dbReference type="PANTHER" id="PTHR22952">
    <property type="entry name" value="CAMP-RESPONSE ELEMENT BINDING PROTEIN-RELATED"/>
    <property type="match status" value="1"/>
</dbReference>
<dbReference type="GO" id="GO:0005634">
    <property type="term" value="C:nucleus"/>
    <property type="evidence" value="ECO:0007669"/>
    <property type="project" value="UniProtKB-SubCell"/>
</dbReference>
<keyword evidence="7" id="KW-0175">Coiled coil</keyword>
<dbReference type="Proteomes" id="UP001231189">
    <property type="component" value="Unassembled WGS sequence"/>
</dbReference>
<evidence type="ECO:0000259" key="9">
    <source>
        <dbReference type="PROSITE" id="PS50217"/>
    </source>
</evidence>
<dbReference type="GO" id="GO:0009738">
    <property type="term" value="P:abscisic acid-activated signaling pathway"/>
    <property type="evidence" value="ECO:0007669"/>
    <property type="project" value="UniProtKB-KW"/>
</dbReference>
<dbReference type="InterPro" id="IPR043452">
    <property type="entry name" value="BZIP46-like"/>
</dbReference>
<dbReference type="InterPro" id="IPR004827">
    <property type="entry name" value="bZIP"/>
</dbReference>
<dbReference type="SMART" id="SM00338">
    <property type="entry name" value="BRLZ"/>
    <property type="match status" value="1"/>
</dbReference>
<dbReference type="GO" id="GO:0003677">
    <property type="term" value="F:DNA binding"/>
    <property type="evidence" value="ECO:0007669"/>
    <property type="project" value="UniProtKB-KW"/>
</dbReference>
<feature type="region of interest" description="Disordered" evidence="8">
    <location>
        <begin position="21"/>
        <end position="64"/>
    </location>
</feature>
<proteinExistence type="predicted"/>
<dbReference type="GO" id="GO:0003700">
    <property type="term" value="F:DNA-binding transcription factor activity"/>
    <property type="evidence" value="ECO:0007669"/>
    <property type="project" value="InterPro"/>
</dbReference>
<dbReference type="SUPFAM" id="SSF57959">
    <property type="entry name" value="Leucine zipper domain"/>
    <property type="match status" value="1"/>
</dbReference>
<evidence type="ECO:0000256" key="5">
    <source>
        <dbReference type="ARBA" id="ARBA00023163"/>
    </source>
</evidence>
<protein>
    <recommendedName>
        <fullName evidence="9">BZIP domain-containing protein</fullName>
    </recommendedName>
</protein>
<dbReference type="PROSITE" id="PS50217">
    <property type="entry name" value="BZIP"/>
    <property type="match status" value="1"/>
</dbReference>
<dbReference type="AlphaFoldDB" id="A0AAD8RJ97"/>